<dbReference type="STRING" id="52838.A0A4S8J2F2"/>
<evidence type="ECO:0000256" key="7">
    <source>
        <dbReference type="ARBA" id="ARBA00023163"/>
    </source>
</evidence>
<dbReference type="GO" id="GO:0009736">
    <property type="term" value="P:cytokinin-activated signaling pathway"/>
    <property type="evidence" value="ECO:0007669"/>
    <property type="project" value="InterPro"/>
</dbReference>
<comment type="subcellular location">
    <subcellularLocation>
        <location evidence="1">Nucleus</location>
    </subcellularLocation>
</comment>
<keyword evidence="7" id="KW-0804">Transcription</keyword>
<evidence type="ECO:0000256" key="6">
    <source>
        <dbReference type="ARBA" id="ARBA00023159"/>
    </source>
</evidence>
<keyword evidence="4" id="KW-0805">Transcription regulation</keyword>
<evidence type="ECO:0000256" key="2">
    <source>
        <dbReference type="ARBA" id="ARBA00022553"/>
    </source>
</evidence>
<dbReference type="Pfam" id="PF00072">
    <property type="entry name" value="Response_reg"/>
    <property type="match status" value="1"/>
</dbReference>
<dbReference type="Proteomes" id="UP000317650">
    <property type="component" value="Chromosome 11"/>
</dbReference>
<dbReference type="CDD" id="cd17584">
    <property type="entry name" value="REC_typeB_ARR-like"/>
    <property type="match status" value="1"/>
</dbReference>
<dbReference type="InterPro" id="IPR045279">
    <property type="entry name" value="ARR-like"/>
</dbReference>
<dbReference type="SUPFAM" id="SSF52172">
    <property type="entry name" value="CheY-like"/>
    <property type="match status" value="1"/>
</dbReference>
<evidence type="ECO:0000256" key="3">
    <source>
        <dbReference type="ARBA" id="ARBA00023012"/>
    </source>
</evidence>
<evidence type="ECO:0000256" key="10">
    <source>
        <dbReference type="SAM" id="MobiDB-lite"/>
    </source>
</evidence>
<sequence>MTIEASMGSRDQFPVGMRVLAVDDDPICLRLLEALLRRCRYNVTTTDKAITALKLLRENKDKFDLVISDVHMPDMDGFKLLELVGLEMDLPVIMLSANGETQTVMKGITHGACDYLLKPVRIEELRNIWQHVIRRRKFERRCDDDPDGREDGQKSQVAKSEDGQGAADHSGKINKKRKDQSEADEDDSEDNMLDNEDPSAQKKPRVVWTVELHRKFVAAVNQLGVDKAVPKKILDLMNVEKLTRENKYRLYLKRLSAVAGHQASITAAVGVRNPSYLHMASFNGLRNYSAINGSKQLPILGSLQQNGFGRMNSPMLGMHALLPSQTVQLGGVHKNASNPCNDLGKIPGITLQGNHQVNLLQGLPMGLELEQFPQPKLMQEAKSHLPAGLSDSGLAAGPCSNSFPNVTNNSLSVQANKQHNQSGGLDKFSIVRMPSSSSELFEIDLQHVSQFSSISRCDGSWQGAVASTEHSVNALPILAPYNHNDIPPGNVGRNISSVTSHPVTRTLDESPNIKAVARLCNPTASNGVNQVRLLSASTVPTALDKDPKFSNFNIIGNSQQKWDYTFNPNAVSSASSSSSLPNLRISDATAQCQTSEFVFSNKKLDVDSIGQVNFGSPLVTQNCMIDKPTSDSQLNFKGEYAIGSTSLQSGLNSAGCSLEDLVNAMIKPERDEIAFADMDLGCDVYSLGTCITMNKSVAEECVMLGAITIPTIERDEIAFADMDLGCDVYSLGTCM</sequence>
<dbReference type="FunFam" id="1.10.10.60:FF:000007">
    <property type="entry name" value="Two-component response regulator"/>
    <property type="match status" value="1"/>
</dbReference>
<evidence type="ECO:0000256" key="5">
    <source>
        <dbReference type="ARBA" id="ARBA00023125"/>
    </source>
</evidence>
<keyword evidence="3" id="KW-0902">Two-component regulatory system</keyword>
<name>A0A4S8J2F2_MUSBA</name>
<dbReference type="InterPro" id="IPR009057">
    <property type="entry name" value="Homeodomain-like_sf"/>
</dbReference>
<keyword evidence="6" id="KW-0010">Activator</keyword>
<evidence type="ECO:0000256" key="1">
    <source>
        <dbReference type="ARBA" id="ARBA00004123"/>
    </source>
</evidence>
<organism evidence="12 13">
    <name type="scientific">Musa balbisiana</name>
    <name type="common">Banana</name>
    <dbReference type="NCBI Taxonomy" id="52838"/>
    <lineage>
        <taxon>Eukaryota</taxon>
        <taxon>Viridiplantae</taxon>
        <taxon>Streptophyta</taxon>
        <taxon>Embryophyta</taxon>
        <taxon>Tracheophyta</taxon>
        <taxon>Spermatophyta</taxon>
        <taxon>Magnoliopsida</taxon>
        <taxon>Liliopsida</taxon>
        <taxon>Zingiberales</taxon>
        <taxon>Musaceae</taxon>
        <taxon>Musa</taxon>
    </lineage>
</organism>
<dbReference type="Gene3D" id="1.10.10.60">
    <property type="entry name" value="Homeodomain-like"/>
    <property type="match status" value="1"/>
</dbReference>
<keyword evidence="5" id="KW-0238">DNA-binding</keyword>
<evidence type="ECO:0000256" key="4">
    <source>
        <dbReference type="ARBA" id="ARBA00023015"/>
    </source>
</evidence>
<feature type="domain" description="Response regulatory" evidence="11">
    <location>
        <begin position="18"/>
        <end position="133"/>
    </location>
</feature>
<reference evidence="12 13" key="1">
    <citation type="journal article" date="2019" name="Nat. Plants">
        <title>Genome sequencing of Musa balbisiana reveals subgenome evolution and function divergence in polyploid bananas.</title>
        <authorList>
            <person name="Yao X."/>
        </authorList>
    </citation>
    <scope>NUCLEOTIDE SEQUENCE [LARGE SCALE GENOMIC DNA]</scope>
    <source>
        <strain evidence="13">cv. DH-PKW</strain>
        <tissue evidence="12">Leaves</tissue>
    </source>
</reference>
<keyword evidence="2 9" id="KW-0597">Phosphoprotein</keyword>
<evidence type="ECO:0000256" key="8">
    <source>
        <dbReference type="ARBA" id="ARBA00023242"/>
    </source>
</evidence>
<proteinExistence type="predicted"/>
<dbReference type="Gene3D" id="3.40.50.2300">
    <property type="match status" value="1"/>
</dbReference>
<gene>
    <name evidence="12" type="ORF">C4D60_Mb11t07540</name>
</gene>
<dbReference type="InterPro" id="IPR017053">
    <property type="entry name" value="Response_reg_B-typ_pln"/>
</dbReference>
<keyword evidence="8" id="KW-0539">Nucleus</keyword>
<dbReference type="InterPro" id="IPR011006">
    <property type="entry name" value="CheY-like_superfamily"/>
</dbReference>
<dbReference type="PANTHER" id="PTHR43874">
    <property type="entry name" value="TWO-COMPONENT RESPONSE REGULATOR"/>
    <property type="match status" value="1"/>
</dbReference>
<dbReference type="NCBIfam" id="TIGR01557">
    <property type="entry name" value="myb_SHAQKYF"/>
    <property type="match status" value="1"/>
</dbReference>
<feature type="modified residue" description="4-aspartylphosphate" evidence="9">
    <location>
        <position position="69"/>
    </location>
</feature>
<dbReference type="GO" id="GO:0003677">
    <property type="term" value="F:DNA binding"/>
    <property type="evidence" value="ECO:0007669"/>
    <property type="project" value="UniProtKB-KW"/>
</dbReference>
<evidence type="ECO:0000256" key="9">
    <source>
        <dbReference type="PROSITE-ProRule" id="PRU00169"/>
    </source>
</evidence>
<dbReference type="InterPro" id="IPR006447">
    <property type="entry name" value="Myb_dom_plants"/>
</dbReference>
<dbReference type="GO" id="GO:0005634">
    <property type="term" value="C:nucleus"/>
    <property type="evidence" value="ECO:0007669"/>
    <property type="project" value="UniProtKB-SubCell"/>
</dbReference>
<dbReference type="SUPFAM" id="SSF46689">
    <property type="entry name" value="Homeodomain-like"/>
    <property type="match status" value="1"/>
</dbReference>
<dbReference type="InterPro" id="IPR001789">
    <property type="entry name" value="Sig_transdc_resp-reg_receiver"/>
</dbReference>
<feature type="region of interest" description="Disordered" evidence="10">
    <location>
        <begin position="141"/>
        <end position="200"/>
    </location>
</feature>
<comment type="caution">
    <text evidence="12">The sequence shown here is derived from an EMBL/GenBank/DDBJ whole genome shotgun (WGS) entry which is preliminary data.</text>
</comment>
<dbReference type="PROSITE" id="PS50110">
    <property type="entry name" value="RESPONSE_REGULATORY"/>
    <property type="match status" value="1"/>
</dbReference>
<evidence type="ECO:0000259" key="11">
    <source>
        <dbReference type="PROSITE" id="PS50110"/>
    </source>
</evidence>
<dbReference type="EMBL" id="PYDT01000007">
    <property type="protein sequence ID" value="THU55530.1"/>
    <property type="molecule type" value="Genomic_DNA"/>
</dbReference>
<evidence type="ECO:0000313" key="13">
    <source>
        <dbReference type="Proteomes" id="UP000317650"/>
    </source>
</evidence>
<protein>
    <recommendedName>
        <fullName evidence="11">Response regulatory domain-containing protein</fullName>
    </recommendedName>
</protein>
<dbReference type="AlphaFoldDB" id="A0A4S8J2F2"/>
<dbReference type="PIRSF" id="PIRSF036392">
    <property type="entry name" value="RR_ARR_type-B"/>
    <property type="match status" value="1"/>
</dbReference>
<dbReference type="GO" id="GO:0000160">
    <property type="term" value="P:phosphorelay signal transduction system"/>
    <property type="evidence" value="ECO:0007669"/>
    <property type="project" value="UniProtKB-KW"/>
</dbReference>
<evidence type="ECO:0000313" key="12">
    <source>
        <dbReference type="EMBL" id="THU55530.1"/>
    </source>
</evidence>
<feature type="compositionally biased region" description="Acidic residues" evidence="10">
    <location>
        <begin position="182"/>
        <end position="197"/>
    </location>
</feature>
<dbReference type="GO" id="GO:0003700">
    <property type="term" value="F:DNA-binding transcription factor activity"/>
    <property type="evidence" value="ECO:0007669"/>
    <property type="project" value="InterPro"/>
</dbReference>
<dbReference type="PANTHER" id="PTHR43874:SF7">
    <property type="entry name" value="TWO-COMPONENT RESPONSE REGULATOR ARR10"/>
    <property type="match status" value="1"/>
</dbReference>
<accession>A0A4S8J2F2</accession>
<keyword evidence="13" id="KW-1185">Reference proteome</keyword>
<dbReference type="SMART" id="SM00448">
    <property type="entry name" value="REC"/>
    <property type="match status" value="1"/>
</dbReference>